<sequence>MDIQIKATNLNPSSSTPSDMPRRPSPPISVHFPAFYDQTSVSETGRQHSLMSLSDKSCTSTAGAKVEDWFVYCDWEAFSTDEQSMMRVNSWFLDLD</sequence>
<organism evidence="2 3">
    <name type="scientific">Lactuca virosa</name>
    <dbReference type="NCBI Taxonomy" id="75947"/>
    <lineage>
        <taxon>Eukaryota</taxon>
        <taxon>Viridiplantae</taxon>
        <taxon>Streptophyta</taxon>
        <taxon>Embryophyta</taxon>
        <taxon>Tracheophyta</taxon>
        <taxon>Spermatophyta</taxon>
        <taxon>Magnoliopsida</taxon>
        <taxon>eudicotyledons</taxon>
        <taxon>Gunneridae</taxon>
        <taxon>Pentapetalae</taxon>
        <taxon>asterids</taxon>
        <taxon>campanulids</taxon>
        <taxon>Asterales</taxon>
        <taxon>Asteraceae</taxon>
        <taxon>Cichorioideae</taxon>
        <taxon>Cichorieae</taxon>
        <taxon>Lactucinae</taxon>
        <taxon>Lactuca</taxon>
    </lineage>
</organism>
<evidence type="ECO:0000313" key="3">
    <source>
        <dbReference type="Proteomes" id="UP001157418"/>
    </source>
</evidence>
<dbReference type="EMBL" id="CAKMRJ010000001">
    <property type="protein sequence ID" value="CAH1414530.1"/>
    <property type="molecule type" value="Genomic_DNA"/>
</dbReference>
<proteinExistence type="predicted"/>
<reference evidence="2 3" key="1">
    <citation type="submission" date="2022-01" db="EMBL/GenBank/DDBJ databases">
        <authorList>
            <person name="Xiong W."/>
            <person name="Schranz E."/>
        </authorList>
    </citation>
    <scope>NUCLEOTIDE SEQUENCE [LARGE SCALE GENOMIC DNA]</scope>
</reference>
<accession>A0AAU9LKD4</accession>
<feature type="region of interest" description="Disordered" evidence="1">
    <location>
        <begin position="1"/>
        <end position="27"/>
    </location>
</feature>
<name>A0AAU9LKD4_9ASTR</name>
<protein>
    <submittedName>
        <fullName evidence="2">Uncharacterized protein</fullName>
    </submittedName>
</protein>
<dbReference type="AlphaFoldDB" id="A0AAU9LKD4"/>
<evidence type="ECO:0000256" key="1">
    <source>
        <dbReference type="SAM" id="MobiDB-lite"/>
    </source>
</evidence>
<keyword evidence="3" id="KW-1185">Reference proteome</keyword>
<dbReference type="Proteomes" id="UP001157418">
    <property type="component" value="Unassembled WGS sequence"/>
</dbReference>
<feature type="compositionally biased region" description="Polar residues" evidence="1">
    <location>
        <begin position="1"/>
        <end position="18"/>
    </location>
</feature>
<comment type="caution">
    <text evidence="2">The sequence shown here is derived from an EMBL/GenBank/DDBJ whole genome shotgun (WGS) entry which is preliminary data.</text>
</comment>
<gene>
    <name evidence="2" type="ORF">LVIROSA_LOCUS2442</name>
</gene>
<evidence type="ECO:0000313" key="2">
    <source>
        <dbReference type="EMBL" id="CAH1414530.1"/>
    </source>
</evidence>